<dbReference type="RefSeq" id="WP_183985462.1">
    <property type="nucleotide sequence ID" value="NZ_JACHHG010000003.1"/>
</dbReference>
<keyword evidence="5" id="KW-0963">Cytoplasm</keyword>
<comment type="subcellular location">
    <subcellularLocation>
        <location evidence="1">Cytoplasm</location>
    </subcellularLocation>
</comment>
<feature type="binding site" evidence="14">
    <location>
        <position position="57"/>
    </location>
    <ligand>
        <name>FAD</name>
        <dbReference type="ChEBI" id="CHEBI:57692"/>
    </ligand>
</feature>
<evidence type="ECO:0000256" key="7">
    <source>
        <dbReference type="ARBA" id="ARBA00022827"/>
    </source>
</evidence>
<evidence type="ECO:0000313" key="19">
    <source>
        <dbReference type="EMBL" id="MBB6097741.1"/>
    </source>
</evidence>
<accession>A0A841HW31</accession>
<dbReference type="GO" id="GO:0006103">
    <property type="term" value="P:2-oxoglutarate metabolic process"/>
    <property type="evidence" value="ECO:0007669"/>
    <property type="project" value="TreeGrafter"/>
</dbReference>
<dbReference type="InterPro" id="IPR012999">
    <property type="entry name" value="Pyr_OxRdtase_I_AS"/>
</dbReference>
<dbReference type="Pfam" id="PF02852">
    <property type="entry name" value="Pyr_redox_dim"/>
    <property type="match status" value="1"/>
</dbReference>
<sequence>MDTFDVIVIGGGPAGYVAAIRAAQLGFKTACVDAFKGKDGKPSLGGTCLNVGCIPSKAMLDSSEKFEMVQHELADHGITVEGARVDLAKMLARKDAVVSKLTGGIAFLFRKNKVTSLHGLGRLVRRDGESWIVSVDGQEVAAKNVIIATGSAPRELPFARFDGVKIVDNVGALEFPEVPRKLAVIGAGVIGLELGSVWRRLGAEVTVLEALPAFMAAADEAVAKEAFKQFTKQGLNIRIGVKVDAVDASGEGVKVTYTEGEQTTTLEVDRLIVAVGRVPHTRGLGAEDVGLVLDERGFVKVDAHYRTNLEGVYAIGDVIGGAMLAHKAEDEGVAVAELLAGQAGHVNYEAVPWVMYTSPEIAWVGRTEQDLKAAGIAYKAGSFPFSANGRAAGHNDQRGFVKVLADAKTDRILGVHMIGGGVSELIAEAVTAMEFGGSAEDLARTVHAHPTLSEAIKEAALGVDKRTIHA</sequence>
<feature type="binding site" evidence="14">
    <location>
        <position position="276"/>
    </location>
    <ligand>
        <name>NAD(+)</name>
        <dbReference type="ChEBI" id="CHEBI:57540"/>
    </ligand>
</feature>
<dbReference type="PRINTS" id="PR00368">
    <property type="entry name" value="FADPNR"/>
</dbReference>
<evidence type="ECO:0000256" key="6">
    <source>
        <dbReference type="ARBA" id="ARBA00022630"/>
    </source>
</evidence>
<dbReference type="InterPro" id="IPR050151">
    <property type="entry name" value="Class-I_Pyr_Nuc-Dis_Oxidored"/>
</dbReference>
<dbReference type="FunFam" id="3.30.390.30:FF:000001">
    <property type="entry name" value="Dihydrolipoyl dehydrogenase"/>
    <property type="match status" value="1"/>
</dbReference>
<feature type="active site" description="Proton acceptor" evidence="13">
    <location>
        <position position="449"/>
    </location>
</feature>
<evidence type="ECO:0000256" key="13">
    <source>
        <dbReference type="PIRSR" id="PIRSR000350-2"/>
    </source>
</evidence>
<keyword evidence="14" id="KW-0547">Nucleotide-binding</keyword>
<dbReference type="SUPFAM" id="SSF55424">
    <property type="entry name" value="FAD/NAD-linked reductases, dimerisation (C-terminal) domain"/>
    <property type="match status" value="1"/>
</dbReference>
<evidence type="ECO:0000256" key="14">
    <source>
        <dbReference type="PIRSR" id="PIRSR000350-3"/>
    </source>
</evidence>
<comment type="miscellaneous">
    <text evidence="16">The active site is a redox-active disulfide bond.</text>
</comment>
<dbReference type="PRINTS" id="PR00411">
    <property type="entry name" value="PNDRDTASEI"/>
</dbReference>
<feature type="domain" description="FAD/NAD(P)-binding" evidence="18">
    <location>
        <begin position="4"/>
        <end position="332"/>
    </location>
</feature>
<proteinExistence type="inferred from homology"/>
<comment type="cofactor">
    <cofactor evidence="14 16">
        <name>FAD</name>
        <dbReference type="ChEBI" id="CHEBI:57692"/>
    </cofactor>
    <text evidence="14 16">Binds 1 FAD per subunit.</text>
</comment>
<keyword evidence="7 14" id="KW-0274">FAD</keyword>
<dbReference type="EC" id="1.8.1.4" evidence="3 16"/>
<dbReference type="Pfam" id="PF07992">
    <property type="entry name" value="Pyr_redox_2"/>
    <property type="match status" value="1"/>
</dbReference>
<dbReference type="InterPro" id="IPR016156">
    <property type="entry name" value="FAD/NAD-linked_Rdtase_dimer_sf"/>
</dbReference>
<gene>
    <name evidence="19" type="ORF">HNR42_001158</name>
</gene>
<dbReference type="Proteomes" id="UP000569951">
    <property type="component" value="Unassembled WGS sequence"/>
</dbReference>
<feature type="disulfide bond" description="Redox-active" evidence="15">
    <location>
        <begin position="48"/>
        <end position="53"/>
    </location>
</feature>
<feature type="binding site" evidence="14">
    <location>
        <begin position="149"/>
        <end position="151"/>
    </location>
    <ligand>
        <name>FAD</name>
        <dbReference type="ChEBI" id="CHEBI:57692"/>
    </ligand>
</feature>
<keyword evidence="8 16" id="KW-0560">Oxidoreductase</keyword>
<dbReference type="PIRSF" id="PIRSF000350">
    <property type="entry name" value="Mercury_reductase_MerA"/>
    <property type="match status" value="1"/>
</dbReference>
<dbReference type="PROSITE" id="PS00076">
    <property type="entry name" value="PYRIDINE_REDOX_1"/>
    <property type="match status" value="1"/>
</dbReference>
<protein>
    <recommendedName>
        <fullName evidence="4 16">Dihydrolipoyl dehydrogenase</fullName>
        <ecNumber evidence="3 16">1.8.1.4</ecNumber>
    </recommendedName>
</protein>
<dbReference type="InterPro" id="IPR001100">
    <property type="entry name" value="Pyr_nuc-diS_OxRdtase"/>
</dbReference>
<dbReference type="GO" id="GO:0050660">
    <property type="term" value="F:flavin adenine dinucleotide binding"/>
    <property type="evidence" value="ECO:0007669"/>
    <property type="project" value="InterPro"/>
</dbReference>
<dbReference type="Gene3D" id="3.50.50.60">
    <property type="entry name" value="FAD/NAD(P)-binding domain"/>
    <property type="match status" value="2"/>
</dbReference>
<dbReference type="Gene3D" id="3.30.390.30">
    <property type="match status" value="1"/>
</dbReference>
<evidence type="ECO:0000259" key="18">
    <source>
        <dbReference type="Pfam" id="PF07992"/>
    </source>
</evidence>
<name>A0A841HW31_9DEIO</name>
<dbReference type="NCBIfam" id="TIGR01350">
    <property type="entry name" value="lipoamide_DH"/>
    <property type="match status" value="1"/>
</dbReference>
<comment type="caution">
    <text evidence="19">The sequence shown here is derived from an EMBL/GenBank/DDBJ whole genome shotgun (WGS) entry which is preliminary data.</text>
</comment>
<dbReference type="EMBL" id="JACHHG010000003">
    <property type="protein sequence ID" value="MBB6097741.1"/>
    <property type="molecule type" value="Genomic_DNA"/>
</dbReference>
<keyword evidence="10" id="KW-1015">Disulfide bond</keyword>
<evidence type="ECO:0000256" key="1">
    <source>
        <dbReference type="ARBA" id="ARBA00004496"/>
    </source>
</evidence>
<evidence type="ECO:0000259" key="17">
    <source>
        <dbReference type="Pfam" id="PF02852"/>
    </source>
</evidence>
<feature type="binding site" evidence="14">
    <location>
        <begin position="323"/>
        <end position="326"/>
    </location>
    <ligand>
        <name>FAD</name>
        <dbReference type="ChEBI" id="CHEBI:57692"/>
    </ligand>
</feature>
<dbReference type="AlphaFoldDB" id="A0A841HW31"/>
<evidence type="ECO:0000256" key="8">
    <source>
        <dbReference type="ARBA" id="ARBA00023002"/>
    </source>
</evidence>
<dbReference type="InterPro" id="IPR006258">
    <property type="entry name" value="Lipoamide_DH"/>
</dbReference>
<evidence type="ECO:0000256" key="5">
    <source>
        <dbReference type="ARBA" id="ARBA00022490"/>
    </source>
</evidence>
<feature type="binding site" evidence="14">
    <location>
        <position position="317"/>
    </location>
    <ligand>
        <name>FAD</name>
        <dbReference type="ChEBI" id="CHEBI:57692"/>
    </ligand>
</feature>
<feature type="binding site" evidence="14">
    <location>
        <position position="209"/>
    </location>
    <ligand>
        <name>NAD(+)</name>
        <dbReference type="ChEBI" id="CHEBI:57540"/>
    </ligand>
</feature>
<comment type="similarity">
    <text evidence="2 16">Belongs to the class-I pyridine nucleotide-disulfide oxidoreductase family.</text>
</comment>
<dbReference type="InterPro" id="IPR036188">
    <property type="entry name" value="FAD/NAD-bd_sf"/>
</dbReference>
<evidence type="ECO:0000256" key="15">
    <source>
        <dbReference type="PIRSR" id="PIRSR000350-4"/>
    </source>
</evidence>
<keyword evidence="9 14" id="KW-0520">NAD</keyword>
<dbReference type="InterPro" id="IPR023753">
    <property type="entry name" value="FAD/NAD-binding_dom"/>
</dbReference>
<keyword evidence="20" id="KW-1185">Reference proteome</keyword>
<evidence type="ECO:0000256" key="12">
    <source>
        <dbReference type="ARBA" id="ARBA00049187"/>
    </source>
</evidence>
<dbReference type="SUPFAM" id="SSF51905">
    <property type="entry name" value="FAD/NAD(P)-binding domain"/>
    <property type="match status" value="1"/>
</dbReference>
<dbReference type="GO" id="GO:0004148">
    <property type="term" value="F:dihydrolipoyl dehydrogenase (NADH) activity"/>
    <property type="evidence" value="ECO:0007669"/>
    <property type="project" value="UniProtKB-EC"/>
</dbReference>
<evidence type="ECO:0000256" key="2">
    <source>
        <dbReference type="ARBA" id="ARBA00007532"/>
    </source>
</evidence>
<reference evidence="19 20" key="1">
    <citation type="submission" date="2020-08" db="EMBL/GenBank/DDBJ databases">
        <title>Genomic Encyclopedia of Type Strains, Phase IV (KMG-IV): sequencing the most valuable type-strain genomes for metagenomic binning, comparative biology and taxonomic classification.</title>
        <authorList>
            <person name="Goeker M."/>
        </authorList>
    </citation>
    <scope>NUCLEOTIDE SEQUENCE [LARGE SCALE GENOMIC DNA]</scope>
    <source>
        <strain evidence="19 20">DSM 21458</strain>
    </source>
</reference>
<evidence type="ECO:0000256" key="9">
    <source>
        <dbReference type="ARBA" id="ARBA00023027"/>
    </source>
</evidence>
<evidence type="ECO:0000256" key="4">
    <source>
        <dbReference type="ARBA" id="ARBA00016961"/>
    </source>
</evidence>
<comment type="catalytic activity">
    <reaction evidence="12 16">
        <text>N(6)-[(R)-dihydrolipoyl]-L-lysyl-[protein] + NAD(+) = N(6)-[(R)-lipoyl]-L-lysyl-[protein] + NADH + H(+)</text>
        <dbReference type="Rhea" id="RHEA:15045"/>
        <dbReference type="Rhea" id="RHEA-COMP:10474"/>
        <dbReference type="Rhea" id="RHEA-COMP:10475"/>
        <dbReference type="ChEBI" id="CHEBI:15378"/>
        <dbReference type="ChEBI" id="CHEBI:57540"/>
        <dbReference type="ChEBI" id="CHEBI:57945"/>
        <dbReference type="ChEBI" id="CHEBI:83099"/>
        <dbReference type="ChEBI" id="CHEBI:83100"/>
        <dbReference type="EC" id="1.8.1.4"/>
    </reaction>
</comment>
<feature type="binding site" evidence="14">
    <location>
        <begin position="186"/>
        <end position="193"/>
    </location>
    <ligand>
        <name>NAD(+)</name>
        <dbReference type="ChEBI" id="CHEBI:57540"/>
    </ligand>
</feature>
<evidence type="ECO:0000256" key="11">
    <source>
        <dbReference type="ARBA" id="ARBA00023284"/>
    </source>
</evidence>
<dbReference type="PANTHER" id="PTHR22912">
    <property type="entry name" value="DISULFIDE OXIDOREDUCTASE"/>
    <property type="match status" value="1"/>
</dbReference>
<evidence type="ECO:0000313" key="20">
    <source>
        <dbReference type="Proteomes" id="UP000569951"/>
    </source>
</evidence>
<dbReference type="InterPro" id="IPR004099">
    <property type="entry name" value="Pyr_nucl-diS_OxRdtase_dimer"/>
</dbReference>
<feature type="domain" description="Pyridine nucleotide-disulphide oxidoreductase dimerisation" evidence="17">
    <location>
        <begin position="351"/>
        <end position="460"/>
    </location>
</feature>
<dbReference type="PANTHER" id="PTHR22912:SF224">
    <property type="entry name" value="DIHYDROLIPOYL DEHYDROGENASE"/>
    <property type="match status" value="1"/>
</dbReference>
<keyword evidence="6 16" id="KW-0285">Flavoprotein</keyword>
<evidence type="ECO:0000256" key="10">
    <source>
        <dbReference type="ARBA" id="ARBA00023157"/>
    </source>
</evidence>
<dbReference type="GO" id="GO:0005737">
    <property type="term" value="C:cytoplasm"/>
    <property type="evidence" value="ECO:0007669"/>
    <property type="project" value="UniProtKB-SubCell"/>
</dbReference>
<feature type="binding site" evidence="14">
    <location>
        <position position="121"/>
    </location>
    <ligand>
        <name>FAD</name>
        <dbReference type="ChEBI" id="CHEBI:57692"/>
    </ligand>
</feature>
<keyword evidence="11 16" id="KW-0676">Redox-active center</keyword>
<organism evidence="19 20">
    <name type="scientific">Deinobacterium chartae</name>
    <dbReference type="NCBI Taxonomy" id="521158"/>
    <lineage>
        <taxon>Bacteria</taxon>
        <taxon>Thermotogati</taxon>
        <taxon>Deinococcota</taxon>
        <taxon>Deinococci</taxon>
        <taxon>Deinococcales</taxon>
        <taxon>Deinococcaceae</taxon>
        <taxon>Deinobacterium</taxon>
    </lineage>
</organism>
<evidence type="ECO:0000256" key="3">
    <source>
        <dbReference type="ARBA" id="ARBA00012608"/>
    </source>
</evidence>
<evidence type="ECO:0000256" key="16">
    <source>
        <dbReference type="RuleBase" id="RU003692"/>
    </source>
</evidence>